<dbReference type="GO" id="GO:1904680">
    <property type="term" value="F:peptide transmembrane transporter activity"/>
    <property type="evidence" value="ECO:0007669"/>
    <property type="project" value="TreeGrafter"/>
</dbReference>
<evidence type="ECO:0000256" key="3">
    <source>
        <dbReference type="ARBA" id="ARBA00022729"/>
    </source>
</evidence>
<accession>A0AAJ1GCW1</accession>
<dbReference type="PANTHER" id="PTHR30290:SF9">
    <property type="entry name" value="OLIGOPEPTIDE-BINDING PROTEIN APPA"/>
    <property type="match status" value="1"/>
</dbReference>
<dbReference type="EMBL" id="JAJBOM010000038">
    <property type="protein sequence ID" value="MCB5620870.1"/>
    <property type="molecule type" value="Genomic_DNA"/>
</dbReference>
<evidence type="ECO:0000256" key="1">
    <source>
        <dbReference type="ARBA" id="ARBA00005695"/>
    </source>
</evidence>
<gene>
    <name evidence="5" type="ORF">LIQ08_17215</name>
    <name evidence="7" type="ORF">O4N78_11650</name>
    <name evidence="6" type="ORF">OZZ16_08200</name>
</gene>
<dbReference type="EMBL" id="JAPRBD010000007">
    <property type="protein sequence ID" value="MCZ0689895.1"/>
    <property type="molecule type" value="Genomic_DNA"/>
</dbReference>
<comment type="similarity">
    <text evidence="1">Belongs to the bacterial solute-binding protein 5 family.</text>
</comment>
<keyword evidence="3" id="KW-0732">Signal</keyword>
<proteinExistence type="inferred from homology"/>
<dbReference type="Gene3D" id="3.40.190.10">
    <property type="entry name" value="Periplasmic binding protein-like II"/>
    <property type="match status" value="1"/>
</dbReference>
<dbReference type="InterPro" id="IPR000914">
    <property type="entry name" value="SBP_5_dom"/>
</dbReference>
<dbReference type="Proteomes" id="UP001149331">
    <property type="component" value="Unassembled WGS sequence"/>
</dbReference>
<organism evidence="6 8">
    <name type="scientific">Mediterraneibacter gnavus</name>
    <name type="common">Ruminococcus gnavus</name>
    <dbReference type="NCBI Taxonomy" id="33038"/>
    <lineage>
        <taxon>Bacteria</taxon>
        <taxon>Bacillati</taxon>
        <taxon>Bacillota</taxon>
        <taxon>Clostridia</taxon>
        <taxon>Lachnospirales</taxon>
        <taxon>Lachnospiraceae</taxon>
        <taxon>Mediterraneibacter</taxon>
    </lineage>
</organism>
<keyword evidence="2" id="KW-0813">Transport</keyword>
<dbReference type="AlphaFoldDB" id="A0AAJ1GCW1"/>
<protein>
    <submittedName>
        <fullName evidence="6">ABC transporter substrate-binding protein</fullName>
    </submittedName>
</protein>
<dbReference type="Pfam" id="PF00496">
    <property type="entry name" value="SBP_bac_5"/>
    <property type="match status" value="1"/>
</dbReference>
<comment type="caution">
    <text evidence="6">The sequence shown here is derived from an EMBL/GenBank/DDBJ whole genome shotgun (WGS) entry which is preliminary data.</text>
</comment>
<dbReference type="RefSeq" id="WP_173867708.1">
    <property type="nucleotide sequence ID" value="NZ_BAABXJ010000001.1"/>
</dbReference>
<feature type="domain" description="Solute-binding protein family 5" evidence="4">
    <location>
        <begin position="2"/>
        <end position="118"/>
    </location>
</feature>
<reference evidence="7" key="3">
    <citation type="submission" date="2022-12" db="EMBL/GenBank/DDBJ databases">
        <title>Genome of R. gnavus strain RSHDN_120.</title>
        <authorList>
            <person name="Abdugheni R."/>
        </authorList>
    </citation>
    <scope>NUCLEOTIDE SEQUENCE</scope>
    <source>
        <strain evidence="7">RSHDN_120</strain>
    </source>
</reference>
<dbReference type="Proteomes" id="UP001076974">
    <property type="component" value="Unassembled WGS sequence"/>
</dbReference>
<evidence type="ECO:0000313" key="8">
    <source>
        <dbReference type="Proteomes" id="UP001076974"/>
    </source>
</evidence>
<dbReference type="Proteomes" id="UP001297370">
    <property type="component" value="Unassembled WGS sequence"/>
</dbReference>
<reference evidence="5" key="1">
    <citation type="submission" date="2021-10" db="EMBL/GenBank/DDBJ databases">
        <title>Collection of gut derived symbiotic bacterial strains cultured from healthy donors.</title>
        <authorList>
            <person name="Lin H."/>
            <person name="Littmann E."/>
            <person name="Claire K."/>
            <person name="Pamer E."/>
        </authorList>
    </citation>
    <scope>NUCLEOTIDE SEQUENCE</scope>
    <source>
        <strain evidence="5">MSK.23.18</strain>
    </source>
</reference>
<dbReference type="GO" id="GO:0015833">
    <property type="term" value="P:peptide transport"/>
    <property type="evidence" value="ECO:0007669"/>
    <property type="project" value="TreeGrafter"/>
</dbReference>
<evidence type="ECO:0000259" key="4">
    <source>
        <dbReference type="Pfam" id="PF00496"/>
    </source>
</evidence>
<evidence type="ECO:0000313" key="5">
    <source>
        <dbReference type="EMBL" id="MCB5620870.1"/>
    </source>
</evidence>
<sequence length="143" mass="16195">MKTANSSFLTVLTDAGNVIIPKDEVEGWGEEFGNHLIGTGPFTMDSFEIDQQTVLKKNTDYWMEEPNIDTLIFKVITDSTQAANALQTGEIDIAMDLKGESVQVVEENADLTLLSKPGWLLIWEQKWCRFKMGRFGLYRGTWN</sequence>
<dbReference type="SUPFAM" id="SSF53850">
    <property type="entry name" value="Periplasmic binding protein-like II"/>
    <property type="match status" value="1"/>
</dbReference>
<evidence type="ECO:0000313" key="7">
    <source>
        <dbReference type="EMBL" id="MDE1204205.1"/>
    </source>
</evidence>
<dbReference type="PANTHER" id="PTHR30290">
    <property type="entry name" value="PERIPLASMIC BINDING COMPONENT OF ABC TRANSPORTER"/>
    <property type="match status" value="1"/>
</dbReference>
<reference evidence="6" key="2">
    <citation type="submission" date="2022-11" db="EMBL/GenBank/DDBJ databases">
        <title>Temperate bacteriophages infecting mucin-degrading bacterium Ruminococcus gnavus from the human gut.</title>
        <authorList>
            <person name="Buttimer C."/>
        </authorList>
    </citation>
    <scope>NUCLEOTIDE SEQUENCE</scope>
    <source>
        <strain evidence="6">CCUG 52279</strain>
    </source>
</reference>
<name>A0AAJ1GCW1_MEDGN</name>
<evidence type="ECO:0000256" key="2">
    <source>
        <dbReference type="ARBA" id="ARBA00022448"/>
    </source>
</evidence>
<dbReference type="EMBL" id="JAPZEG010000013">
    <property type="protein sequence ID" value="MDE1204205.1"/>
    <property type="molecule type" value="Genomic_DNA"/>
</dbReference>
<dbReference type="InterPro" id="IPR039424">
    <property type="entry name" value="SBP_5"/>
</dbReference>
<evidence type="ECO:0000313" key="6">
    <source>
        <dbReference type="EMBL" id="MCZ0689895.1"/>
    </source>
</evidence>